<evidence type="ECO:0000313" key="2">
    <source>
        <dbReference type="EMBL" id="PLS26256.1"/>
    </source>
</evidence>
<dbReference type="EMBL" id="NMWT01000028">
    <property type="protein sequence ID" value="PLS26256.1"/>
    <property type="molecule type" value="Genomic_DNA"/>
</dbReference>
<dbReference type="OrthoDB" id="3634697at2"/>
<evidence type="ECO:0000313" key="3">
    <source>
        <dbReference type="Proteomes" id="UP000235034"/>
    </source>
</evidence>
<reference evidence="2 3" key="1">
    <citation type="submission" date="2017-07" db="EMBL/GenBank/DDBJ databases">
        <title>Bifidobacterium novel species.</title>
        <authorList>
            <person name="Lugli G.A."/>
            <person name="Milani C."/>
            <person name="Duranti S."/>
            <person name="Mangifesta M."/>
        </authorList>
    </citation>
    <scope>NUCLEOTIDE SEQUENCE [LARGE SCALE GENOMIC DNA]</scope>
    <source>
        <strain evidence="2 3">77</strain>
    </source>
</reference>
<keyword evidence="3" id="KW-1185">Reference proteome</keyword>
<evidence type="ECO:0000256" key="1">
    <source>
        <dbReference type="SAM" id="MobiDB-lite"/>
    </source>
</evidence>
<feature type="region of interest" description="Disordered" evidence="1">
    <location>
        <begin position="47"/>
        <end position="67"/>
    </location>
</feature>
<proteinExistence type="predicted"/>
<protein>
    <submittedName>
        <fullName evidence="2">Uncharacterized protein</fullName>
    </submittedName>
</protein>
<accession>A0A2N5IWB9</accession>
<organism evidence="2 3">
    <name type="scientific">Bifidobacterium parmae</name>
    <dbReference type="NCBI Taxonomy" id="361854"/>
    <lineage>
        <taxon>Bacteria</taxon>
        <taxon>Bacillati</taxon>
        <taxon>Actinomycetota</taxon>
        <taxon>Actinomycetes</taxon>
        <taxon>Bifidobacteriales</taxon>
        <taxon>Bifidobacteriaceae</taxon>
        <taxon>Bifidobacterium</taxon>
    </lineage>
</organism>
<comment type="caution">
    <text evidence="2">The sequence shown here is derived from an EMBL/GenBank/DDBJ whole genome shotgun (WGS) entry which is preliminary data.</text>
</comment>
<dbReference type="AlphaFoldDB" id="A0A2N5IWB9"/>
<name>A0A2N5IWB9_9BIFI</name>
<gene>
    <name evidence="2" type="ORF">Uis4E_1831</name>
</gene>
<sequence>MTRHYLSLTEVAEKLGITKGALAQYKLPEADVTVGRARGWSETTIDEWNAARPGRGVGGGRPRKKRD</sequence>
<dbReference type="Proteomes" id="UP000235034">
    <property type="component" value="Unassembled WGS sequence"/>
</dbReference>
<dbReference type="RefSeq" id="WP_101622906.1">
    <property type="nucleotide sequence ID" value="NZ_NMWT01000028.1"/>
</dbReference>